<accession>A0A563UDC3</accession>
<dbReference type="AlphaFoldDB" id="A0A563UDC3"/>
<feature type="transmembrane region" description="Helical" evidence="2">
    <location>
        <begin position="190"/>
        <end position="211"/>
    </location>
</feature>
<proteinExistence type="predicted"/>
<dbReference type="OrthoDB" id="653949at2"/>
<dbReference type="EMBL" id="VOEJ01000004">
    <property type="protein sequence ID" value="TWR29355.1"/>
    <property type="molecule type" value="Genomic_DNA"/>
</dbReference>
<keyword evidence="2" id="KW-1133">Transmembrane helix</keyword>
<dbReference type="InterPro" id="IPR040495">
    <property type="entry name" value="HU-CCDC81_bac_1"/>
</dbReference>
<dbReference type="RefSeq" id="WP_146381844.1">
    <property type="nucleotide sequence ID" value="NZ_VOEJ01000004.1"/>
</dbReference>
<gene>
    <name evidence="4" type="ORF">FPZ43_10390</name>
</gene>
<protein>
    <recommendedName>
        <fullName evidence="3">SPOR domain-containing protein</fullName>
    </recommendedName>
</protein>
<dbReference type="Pfam" id="PF18174">
    <property type="entry name" value="HU-CCDC81_bac_1"/>
    <property type="match status" value="1"/>
</dbReference>
<organism evidence="4 5">
    <name type="scientific">Mucilaginibacter pallidiroseus</name>
    <dbReference type="NCBI Taxonomy" id="2599295"/>
    <lineage>
        <taxon>Bacteria</taxon>
        <taxon>Pseudomonadati</taxon>
        <taxon>Bacteroidota</taxon>
        <taxon>Sphingobacteriia</taxon>
        <taxon>Sphingobacteriales</taxon>
        <taxon>Sphingobacteriaceae</taxon>
        <taxon>Mucilaginibacter</taxon>
    </lineage>
</organism>
<evidence type="ECO:0000259" key="3">
    <source>
        <dbReference type="PROSITE" id="PS51724"/>
    </source>
</evidence>
<dbReference type="InterPro" id="IPR007730">
    <property type="entry name" value="SPOR-like_dom"/>
</dbReference>
<keyword evidence="2" id="KW-0472">Membrane</keyword>
<evidence type="ECO:0000313" key="4">
    <source>
        <dbReference type="EMBL" id="TWR29355.1"/>
    </source>
</evidence>
<dbReference type="InterPro" id="IPR036680">
    <property type="entry name" value="SPOR-like_sf"/>
</dbReference>
<evidence type="ECO:0000256" key="1">
    <source>
        <dbReference type="SAM" id="MobiDB-lite"/>
    </source>
</evidence>
<evidence type="ECO:0000313" key="5">
    <source>
        <dbReference type="Proteomes" id="UP000320042"/>
    </source>
</evidence>
<feature type="domain" description="SPOR" evidence="3">
    <location>
        <begin position="284"/>
        <end position="365"/>
    </location>
</feature>
<name>A0A563UDC3_9SPHI</name>
<reference evidence="4 5" key="1">
    <citation type="submission" date="2019-07" db="EMBL/GenBank/DDBJ databases">
        <authorList>
            <person name="Kim J."/>
        </authorList>
    </citation>
    <scope>NUCLEOTIDE SEQUENCE [LARGE SCALE GENOMIC DNA]</scope>
    <source>
        <strain evidence="5">dk17</strain>
    </source>
</reference>
<dbReference type="Proteomes" id="UP000320042">
    <property type="component" value="Unassembled WGS sequence"/>
</dbReference>
<dbReference type="Pfam" id="PF05036">
    <property type="entry name" value="SPOR"/>
    <property type="match status" value="1"/>
</dbReference>
<dbReference type="PROSITE" id="PS51724">
    <property type="entry name" value="SPOR"/>
    <property type="match status" value="1"/>
</dbReference>
<feature type="region of interest" description="Disordered" evidence="1">
    <location>
        <begin position="225"/>
        <end position="244"/>
    </location>
</feature>
<dbReference type="SUPFAM" id="SSF110997">
    <property type="entry name" value="Sporulation related repeat"/>
    <property type="match status" value="1"/>
</dbReference>
<dbReference type="Gene3D" id="3.30.70.1070">
    <property type="entry name" value="Sporulation related repeat"/>
    <property type="match status" value="1"/>
</dbReference>
<keyword evidence="2" id="KW-0812">Transmembrane</keyword>
<dbReference type="GO" id="GO:0042834">
    <property type="term" value="F:peptidoglycan binding"/>
    <property type="evidence" value="ECO:0007669"/>
    <property type="project" value="InterPro"/>
</dbReference>
<sequence length="368" mass="41203">MDVGYFISELLGQHGEVNVPGLGYFAHTRVNGYYNEKEGRFYPPCYSIQFDQQSLDDDTLAQYIADNKNISLASSKYFTEKFVTSLRQQAIGSEVPLGEVGWFYTNTSGLAFRSNNSIDSDAEFFGLPTLRLFKKGINPDEQAAAMEAERLQEAASIDTATYQSDVDVPRFDTDEEHEAYLVNLTRRRRITSILVAIVLIVLFCGLTYILLQKYSPDIFEGSKKDVTPATATDTPRVRKRVPEKKPTRAIVVDSAQTPQYDEDTVSIVKRGEPDKKVAIPATETITGPRFEVLAGSFDSPEKANKAISNYKSMGIPAHILENVPGRKVKITVGTFKTWDEADALKRKLLTDHKGKLKDADLFVQPYKK</sequence>
<keyword evidence="5" id="KW-1185">Reference proteome</keyword>
<evidence type="ECO:0000256" key="2">
    <source>
        <dbReference type="SAM" id="Phobius"/>
    </source>
</evidence>
<comment type="caution">
    <text evidence="4">The sequence shown here is derived from an EMBL/GenBank/DDBJ whole genome shotgun (WGS) entry which is preliminary data.</text>
</comment>